<dbReference type="PIRSF" id="PIRSF000018">
    <property type="entry name" value="Mb_ADH_cyt_c"/>
    <property type="match status" value="1"/>
</dbReference>
<dbReference type="GO" id="GO:0020037">
    <property type="term" value="F:heme binding"/>
    <property type="evidence" value="ECO:0007669"/>
    <property type="project" value="InterPro"/>
</dbReference>
<keyword evidence="2 5" id="KW-0479">Metal-binding</keyword>
<feature type="binding site" description="covalent" evidence="4">
    <location>
        <position position="55"/>
    </location>
    <ligand>
        <name>heme c</name>
        <dbReference type="ChEBI" id="CHEBI:61717"/>
        <label>1</label>
    </ligand>
</feature>
<feature type="binding site" description="covalent" evidence="4">
    <location>
        <position position="58"/>
    </location>
    <ligand>
        <name>heme c</name>
        <dbReference type="ChEBI" id="CHEBI:61717"/>
        <label>1</label>
    </ligand>
</feature>
<dbReference type="GO" id="GO:0016614">
    <property type="term" value="F:oxidoreductase activity, acting on CH-OH group of donors"/>
    <property type="evidence" value="ECO:0007669"/>
    <property type="project" value="InterPro"/>
</dbReference>
<dbReference type="InterPro" id="IPR036909">
    <property type="entry name" value="Cyt_c-like_dom_sf"/>
</dbReference>
<evidence type="ECO:0000256" key="4">
    <source>
        <dbReference type="PIRSR" id="PIRSR000018-50"/>
    </source>
</evidence>
<dbReference type="InterPro" id="IPR014353">
    <property type="entry name" value="Membr-bd_ADH_cyt_c"/>
</dbReference>
<evidence type="ECO:0000313" key="8">
    <source>
        <dbReference type="Proteomes" id="UP000198284"/>
    </source>
</evidence>
<organism evidence="7 8">
    <name type="scientific">Noviherbaspirillum humi</name>
    <dbReference type="NCBI Taxonomy" id="1688639"/>
    <lineage>
        <taxon>Bacteria</taxon>
        <taxon>Pseudomonadati</taxon>
        <taxon>Pseudomonadota</taxon>
        <taxon>Betaproteobacteria</taxon>
        <taxon>Burkholderiales</taxon>
        <taxon>Oxalobacteraceae</taxon>
        <taxon>Noviherbaspirillum</taxon>
    </lineage>
</organism>
<dbReference type="EMBL" id="FZOT01000006">
    <property type="protein sequence ID" value="SNS79181.1"/>
    <property type="molecule type" value="Genomic_DNA"/>
</dbReference>
<dbReference type="PROSITE" id="PS51007">
    <property type="entry name" value="CYTC"/>
    <property type="match status" value="3"/>
</dbReference>
<keyword evidence="3 5" id="KW-0408">Iron</keyword>
<proteinExistence type="predicted"/>
<dbReference type="GO" id="GO:0009055">
    <property type="term" value="F:electron transfer activity"/>
    <property type="evidence" value="ECO:0007669"/>
    <property type="project" value="InterPro"/>
</dbReference>
<dbReference type="GO" id="GO:0005506">
    <property type="term" value="F:iron ion binding"/>
    <property type="evidence" value="ECO:0007669"/>
    <property type="project" value="InterPro"/>
</dbReference>
<feature type="binding site" description="axial binding residue" evidence="5">
    <location>
        <position position="205"/>
    </location>
    <ligand>
        <name>heme c</name>
        <dbReference type="ChEBI" id="CHEBI:61717"/>
        <label>2</label>
    </ligand>
    <ligandPart>
        <name>Fe</name>
        <dbReference type="ChEBI" id="CHEBI:18248"/>
    </ligandPart>
</feature>
<feature type="binding site" description="axial binding residue" evidence="5">
    <location>
        <position position="332"/>
    </location>
    <ligand>
        <name>heme c</name>
        <dbReference type="ChEBI" id="CHEBI:61717"/>
        <label>3</label>
    </ligand>
    <ligandPart>
        <name>Fe</name>
        <dbReference type="ChEBI" id="CHEBI:18248"/>
    </ligandPart>
</feature>
<feature type="domain" description="Cytochrome c" evidence="6">
    <location>
        <begin position="315"/>
        <end position="405"/>
    </location>
</feature>
<dbReference type="PANTHER" id="PTHR35008">
    <property type="entry name" value="BLL4482 PROTEIN-RELATED"/>
    <property type="match status" value="1"/>
</dbReference>
<feature type="binding site" description="covalent" evidence="4">
    <location>
        <position position="328"/>
    </location>
    <ligand>
        <name>heme c</name>
        <dbReference type="ChEBI" id="CHEBI:61717"/>
        <label>3</label>
    </ligand>
</feature>
<feature type="domain" description="Cytochrome c" evidence="6">
    <location>
        <begin position="41"/>
        <end position="144"/>
    </location>
</feature>
<dbReference type="Pfam" id="PF00034">
    <property type="entry name" value="Cytochrom_C"/>
    <property type="match status" value="2"/>
</dbReference>
<dbReference type="InterPro" id="IPR009056">
    <property type="entry name" value="Cyt_c-like_dom"/>
</dbReference>
<dbReference type="PANTHER" id="PTHR35008:SF4">
    <property type="entry name" value="BLL4482 PROTEIN"/>
    <property type="match status" value="1"/>
</dbReference>
<dbReference type="SUPFAM" id="SSF46626">
    <property type="entry name" value="Cytochrome c"/>
    <property type="match status" value="3"/>
</dbReference>
<name>A0A239HDF5_9BURK</name>
<comment type="cofactor">
    <cofactor evidence="4">
        <name>heme c</name>
        <dbReference type="ChEBI" id="CHEBI:61717"/>
    </cofactor>
    <text evidence="4">Binds 3 heme c groups covalently per subunit.</text>
</comment>
<dbReference type="OrthoDB" id="9809720at2"/>
<evidence type="ECO:0000313" key="7">
    <source>
        <dbReference type="EMBL" id="SNS79181.1"/>
    </source>
</evidence>
<keyword evidence="8" id="KW-1185">Reference proteome</keyword>
<evidence type="ECO:0000256" key="1">
    <source>
        <dbReference type="ARBA" id="ARBA00022617"/>
    </source>
</evidence>
<dbReference type="AlphaFoldDB" id="A0A239HDF5"/>
<evidence type="ECO:0000256" key="2">
    <source>
        <dbReference type="ARBA" id="ARBA00022723"/>
    </source>
</evidence>
<feature type="binding site" description="covalent" evidence="4">
    <location>
        <position position="331"/>
    </location>
    <ligand>
        <name>heme c</name>
        <dbReference type="ChEBI" id="CHEBI:61717"/>
        <label>3</label>
    </ligand>
</feature>
<feature type="domain" description="Cytochrome c" evidence="6">
    <location>
        <begin position="186"/>
        <end position="296"/>
    </location>
</feature>
<feature type="binding site" description="axial binding residue" evidence="5">
    <location>
        <position position="59"/>
    </location>
    <ligand>
        <name>heme c</name>
        <dbReference type="ChEBI" id="CHEBI:61717"/>
        <label>1</label>
    </ligand>
    <ligandPart>
        <name>Fe</name>
        <dbReference type="ChEBI" id="CHEBI:18248"/>
    </ligandPart>
</feature>
<evidence type="ECO:0000259" key="6">
    <source>
        <dbReference type="PROSITE" id="PS51007"/>
    </source>
</evidence>
<dbReference type="GO" id="GO:0016020">
    <property type="term" value="C:membrane"/>
    <property type="evidence" value="ECO:0007669"/>
    <property type="project" value="InterPro"/>
</dbReference>
<gene>
    <name evidence="7" type="ORF">SAMN06265795_106197</name>
</gene>
<dbReference type="Proteomes" id="UP000198284">
    <property type="component" value="Unassembled WGS sequence"/>
</dbReference>
<feature type="binding site" description="covalent" evidence="4">
    <location>
        <position position="201"/>
    </location>
    <ligand>
        <name>heme c</name>
        <dbReference type="ChEBI" id="CHEBI:61717"/>
        <label>2</label>
    </ligand>
</feature>
<evidence type="ECO:0000256" key="5">
    <source>
        <dbReference type="PIRSR" id="PIRSR000018-51"/>
    </source>
</evidence>
<feature type="binding site" description="covalent" evidence="4">
    <location>
        <position position="204"/>
    </location>
    <ligand>
        <name>heme c</name>
        <dbReference type="ChEBI" id="CHEBI:61717"/>
        <label>2</label>
    </ligand>
</feature>
<accession>A0A239HDF5</accession>
<dbReference type="InterPro" id="IPR051459">
    <property type="entry name" value="Cytochrome_c-type_DH"/>
</dbReference>
<reference evidence="7 8" key="1">
    <citation type="submission" date="2017-06" db="EMBL/GenBank/DDBJ databases">
        <authorList>
            <person name="Kim H.J."/>
            <person name="Triplett B.A."/>
        </authorList>
    </citation>
    <scope>NUCLEOTIDE SEQUENCE [LARGE SCALE GENOMIC DNA]</scope>
    <source>
        <strain evidence="7 8">U15</strain>
    </source>
</reference>
<evidence type="ECO:0000256" key="3">
    <source>
        <dbReference type="ARBA" id="ARBA00023004"/>
    </source>
</evidence>
<keyword evidence="1 4" id="KW-0349">Heme</keyword>
<dbReference type="Gene3D" id="1.10.760.10">
    <property type="entry name" value="Cytochrome c-like domain"/>
    <property type="match status" value="2"/>
</dbReference>
<sequence>MKRILILLAAILVIGVGVLFYLGHREDDTGSTASSAPIQGDAFARGAYLVRAGNCMGCHTARGGGSYAGGRAVQTPFGAVYSTNLTPDAQTGLGNWTPDDFWRALHNGKSRDGRLLYPAFPYPNYTRVSREDADAMFAFLRSIEPVKQENRQPDLRFPYNQRPLLAVWRALYFQPGVYQPDTAQNAEWNRGAYLVQGLGHCNACHSPRSALGGTRQKTDLAGALLPAQDWYAPSLLSPAEAGMADWPVQEIASLLHSGIAPRAVTSGPMADVVRGSLQYLDDKDIRAMSVYLKALPQAASAPSRKADTGGPENAAILANGAALYEKHCAECHGANGAGKPPGIPALAGNRSVVQEPAVNAIRAVLHGGYPPSTKDNPQPFGMPPFGNFLSDIEVAAAVSYIRTSWGNSGDLVSAPEVARHRAVNLD</sequence>
<protein>
    <submittedName>
        <fullName evidence="7">Cytochrome c, mono- and diheme variants</fullName>
    </submittedName>
</protein>
<dbReference type="RefSeq" id="WP_089399561.1">
    <property type="nucleotide sequence ID" value="NZ_FZOT01000006.1"/>
</dbReference>